<gene>
    <name evidence="2" type="ORF">GCM10011617_10940</name>
</gene>
<feature type="chain" id="PRO_5037986183" description="Chorismate lyase" evidence="1">
    <location>
        <begin position="23"/>
        <end position="180"/>
    </location>
</feature>
<accession>A0A918RFC9</accession>
<dbReference type="EMBL" id="BMZD01000002">
    <property type="protein sequence ID" value="GGZ93011.1"/>
    <property type="molecule type" value="Genomic_DNA"/>
</dbReference>
<keyword evidence="1" id="KW-0732">Signal</keyword>
<feature type="signal peptide" evidence="1">
    <location>
        <begin position="1"/>
        <end position="22"/>
    </location>
</feature>
<organism evidence="2 3">
    <name type="scientific">Novosphingobium arvoryzae</name>
    <dbReference type="NCBI Taxonomy" id="1256514"/>
    <lineage>
        <taxon>Bacteria</taxon>
        <taxon>Pseudomonadati</taxon>
        <taxon>Pseudomonadota</taxon>
        <taxon>Alphaproteobacteria</taxon>
        <taxon>Sphingomonadales</taxon>
        <taxon>Sphingomonadaceae</taxon>
        <taxon>Novosphingobium</taxon>
    </lineage>
</organism>
<dbReference type="Gene3D" id="3.40.1410.10">
    <property type="entry name" value="Chorismate lyase-like"/>
    <property type="match status" value="1"/>
</dbReference>
<dbReference type="RefSeq" id="WP_189539413.1">
    <property type="nucleotide sequence ID" value="NZ_BMZD01000002.1"/>
</dbReference>
<comment type="caution">
    <text evidence="2">The sequence shown here is derived from an EMBL/GenBank/DDBJ whole genome shotgun (WGS) entry which is preliminary data.</text>
</comment>
<dbReference type="SUPFAM" id="SSF64288">
    <property type="entry name" value="Chorismate lyase-like"/>
    <property type="match status" value="1"/>
</dbReference>
<dbReference type="Proteomes" id="UP000634139">
    <property type="component" value="Unassembled WGS sequence"/>
</dbReference>
<name>A0A918RFC9_9SPHN</name>
<evidence type="ECO:0008006" key="4">
    <source>
        <dbReference type="Google" id="ProtNLM"/>
    </source>
</evidence>
<reference evidence="2" key="1">
    <citation type="journal article" date="2014" name="Int. J. Syst. Evol. Microbiol.">
        <title>Complete genome sequence of Corynebacterium casei LMG S-19264T (=DSM 44701T), isolated from a smear-ripened cheese.</title>
        <authorList>
            <consortium name="US DOE Joint Genome Institute (JGI-PGF)"/>
            <person name="Walter F."/>
            <person name="Albersmeier A."/>
            <person name="Kalinowski J."/>
            <person name="Ruckert C."/>
        </authorList>
    </citation>
    <scope>NUCLEOTIDE SEQUENCE</scope>
    <source>
        <strain evidence="2">KCTC 32422</strain>
    </source>
</reference>
<reference evidence="2" key="2">
    <citation type="submission" date="2020-09" db="EMBL/GenBank/DDBJ databases">
        <authorList>
            <person name="Sun Q."/>
            <person name="Kim S."/>
        </authorList>
    </citation>
    <scope>NUCLEOTIDE SEQUENCE</scope>
    <source>
        <strain evidence="2">KCTC 32422</strain>
    </source>
</reference>
<dbReference type="AlphaFoldDB" id="A0A918RFC9"/>
<evidence type="ECO:0000256" key="1">
    <source>
        <dbReference type="SAM" id="SignalP"/>
    </source>
</evidence>
<keyword evidence="3" id="KW-1185">Reference proteome</keyword>
<evidence type="ECO:0000313" key="3">
    <source>
        <dbReference type="Proteomes" id="UP000634139"/>
    </source>
</evidence>
<sequence length="180" mass="18800">MASRVILAALALGSCAAPPANVLDRFEATLAAQDSATAALGAWCAARGIAAPARISAEVLPGGMRTDPADLPALLQLEAPPGYRHVRLSCGEAVLSEAHNWYVPQRLTPAMNAALATSDVPFGKVAAPLRYSRQRLSSQRGAGPGCPTDTILTHRALLRLPDGAPLALVTECYTPANLRR</sequence>
<dbReference type="PROSITE" id="PS51257">
    <property type="entry name" value="PROKAR_LIPOPROTEIN"/>
    <property type="match status" value="1"/>
</dbReference>
<evidence type="ECO:0000313" key="2">
    <source>
        <dbReference type="EMBL" id="GGZ93011.1"/>
    </source>
</evidence>
<proteinExistence type="predicted"/>
<dbReference type="InterPro" id="IPR028978">
    <property type="entry name" value="Chorismate_lyase_/UTRA_dom_sf"/>
</dbReference>
<protein>
    <recommendedName>
        <fullName evidence="4">Chorismate lyase</fullName>
    </recommendedName>
</protein>